<sequence length="40" mass="4254">MADVAVIAVAAARRERLLAELDAERPADLDRARGRAAPVP</sequence>
<organism evidence="1 2">
    <name type="scientific">Thermocatellispora tengchongensis</name>
    <dbReference type="NCBI Taxonomy" id="1073253"/>
    <lineage>
        <taxon>Bacteria</taxon>
        <taxon>Bacillati</taxon>
        <taxon>Actinomycetota</taxon>
        <taxon>Actinomycetes</taxon>
        <taxon>Streptosporangiales</taxon>
        <taxon>Streptosporangiaceae</taxon>
        <taxon>Thermocatellispora</taxon>
    </lineage>
</organism>
<accession>A0A840PJP8</accession>
<dbReference type="EMBL" id="JACHGN010000017">
    <property type="protein sequence ID" value="MBB5137307.1"/>
    <property type="molecule type" value="Genomic_DNA"/>
</dbReference>
<dbReference type="RefSeq" id="WP_281396386.1">
    <property type="nucleotide sequence ID" value="NZ_BAABIX010000012.1"/>
</dbReference>
<keyword evidence="2" id="KW-1185">Reference proteome</keyword>
<reference evidence="1 2" key="1">
    <citation type="submission" date="2020-08" db="EMBL/GenBank/DDBJ databases">
        <title>Genomic Encyclopedia of Type Strains, Phase IV (KMG-IV): sequencing the most valuable type-strain genomes for metagenomic binning, comparative biology and taxonomic classification.</title>
        <authorList>
            <person name="Goeker M."/>
        </authorList>
    </citation>
    <scope>NUCLEOTIDE SEQUENCE [LARGE SCALE GENOMIC DNA]</scope>
    <source>
        <strain evidence="1 2">DSM 45615</strain>
    </source>
</reference>
<evidence type="ECO:0000313" key="2">
    <source>
        <dbReference type="Proteomes" id="UP000578449"/>
    </source>
</evidence>
<dbReference type="AlphaFoldDB" id="A0A840PJP8"/>
<protein>
    <submittedName>
        <fullName evidence="1">Uncharacterized protein</fullName>
    </submittedName>
</protein>
<comment type="caution">
    <text evidence="1">The sequence shown here is derived from an EMBL/GenBank/DDBJ whole genome shotgun (WGS) entry which is preliminary data.</text>
</comment>
<dbReference type="Proteomes" id="UP000578449">
    <property type="component" value="Unassembled WGS sequence"/>
</dbReference>
<name>A0A840PJP8_9ACTN</name>
<evidence type="ECO:0000313" key="1">
    <source>
        <dbReference type="EMBL" id="MBB5137307.1"/>
    </source>
</evidence>
<gene>
    <name evidence="1" type="ORF">HNP84_007059</name>
</gene>
<proteinExistence type="predicted"/>